<evidence type="ECO:0000259" key="1">
    <source>
        <dbReference type="Pfam" id="PF13556"/>
    </source>
</evidence>
<accession>A0A2P8D9B2</accession>
<comment type="caution">
    <text evidence="2">The sequence shown here is derived from an EMBL/GenBank/DDBJ whole genome shotgun (WGS) entry which is preliminary data.</text>
</comment>
<organism evidence="2 3">
    <name type="scientific">Murinocardiopsis flavida</name>
    <dbReference type="NCBI Taxonomy" id="645275"/>
    <lineage>
        <taxon>Bacteria</taxon>
        <taxon>Bacillati</taxon>
        <taxon>Actinomycetota</taxon>
        <taxon>Actinomycetes</taxon>
        <taxon>Streptosporangiales</taxon>
        <taxon>Nocardiopsidaceae</taxon>
        <taxon>Murinocardiopsis</taxon>
    </lineage>
</organism>
<dbReference type="Gene3D" id="1.10.10.2840">
    <property type="entry name" value="PucR C-terminal helix-turn-helix domain"/>
    <property type="match status" value="1"/>
</dbReference>
<gene>
    <name evidence="2" type="ORF">CLV63_116199</name>
</gene>
<dbReference type="InterPro" id="IPR042070">
    <property type="entry name" value="PucR_C-HTH_sf"/>
</dbReference>
<dbReference type="AlphaFoldDB" id="A0A2P8D9B2"/>
<dbReference type="RefSeq" id="WP_106585042.1">
    <property type="nucleotide sequence ID" value="NZ_PYGA01000016.1"/>
</dbReference>
<dbReference type="EMBL" id="PYGA01000016">
    <property type="protein sequence ID" value="PSK93792.1"/>
    <property type="molecule type" value="Genomic_DNA"/>
</dbReference>
<dbReference type="Proteomes" id="UP000240542">
    <property type="component" value="Unassembled WGS sequence"/>
</dbReference>
<dbReference type="OrthoDB" id="3190266at2"/>
<dbReference type="InterPro" id="IPR025736">
    <property type="entry name" value="PucR_C-HTH_dom"/>
</dbReference>
<evidence type="ECO:0000313" key="2">
    <source>
        <dbReference type="EMBL" id="PSK93792.1"/>
    </source>
</evidence>
<dbReference type="PANTHER" id="PTHR33744:SF17">
    <property type="entry name" value="CONSERVED PROTEIN"/>
    <property type="match status" value="1"/>
</dbReference>
<sequence>MVTVDRLVNVLSTYGGRLCCCPLPRATALRSVAVHDPADPRPATGEVFLAVGAASAVEAVRWAARAQAAAVVLRDGGDIAEEVLDAARTAAVALIAVDPAVSWSQLSAVVFGLVLDGRESDAGRGPTDLFTLADSLAEEVGGPVTVEDRFSRVLAYSSRQIGADRARHETILGRRVPEGVRAAIARQGAFRHLDASDDPLFVRPSAAHGLHGRAVIAVRAGRELIGSIWVESEAPLTGPRAAALRAGATAAAQHMLRIRAGADLERRMESDCVIGLLEGSADTLGLLSRLGLASAPARVVALRAHGADSGHAAVLLAFERATLGFGWTRPGRSALSGSTVYTVLPGGGDVAKARAWIASVAEDLPAGVVVRAGIGGPAEPALLPASRSEADESLAVHALRDPAAPAVAYDEAWGAVLLERLRAAAAAGRTPARGPLHELRRCDAEQGTRHVPTLRAWLDAQGDVGAAAQRLGVHRNTVRYRMRQLAQVADLRLDDPEGRLALIIALAAQDPAAG</sequence>
<dbReference type="Pfam" id="PF13556">
    <property type="entry name" value="HTH_30"/>
    <property type="match status" value="1"/>
</dbReference>
<dbReference type="PANTHER" id="PTHR33744">
    <property type="entry name" value="CARBOHYDRATE DIACID REGULATOR"/>
    <property type="match status" value="1"/>
</dbReference>
<keyword evidence="3" id="KW-1185">Reference proteome</keyword>
<name>A0A2P8D9B2_9ACTN</name>
<keyword evidence="2" id="KW-0238">DNA-binding</keyword>
<evidence type="ECO:0000313" key="3">
    <source>
        <dbReference type="Proteomes" id="UP000240542"/>
    </source>
</evidence>
<feature type="domain" description="PucR C-terminal helix-turn-helix" evidence="1">
    <location>
        <begin position="451"/>
        <end position="508"/>
    </location>
</feature>
<protein>
    <submittedName>
        <fullName evidence="2">DNA-binding PucR family transcriptional regulator</fullName>
    </submittedName>
</protein>
<reference evidence="2 3" key="1">
    <citation type="submission" date="2018-03" db="EMBL/GenBank/DDBJ databases">
        <title>Genomic Encyclopedia of Archaeal and Bacterial Type Strains, Phase II (KMG-II): from individual species to whole genera.</title>
        <authorList>
            <person name="Goeker M."/>
        </authorList>
    </citation>
    <scope>NUCLEOTIDE SEQUENCE [LARGE SCALE GENOMIC DNA]</scope>
    <source>
        <strain evidence="2 3">DSM 45312</strain>
    </source>
</reference>
<dbReference type="GO" id="GO:0003677">
    <property type="term" value="F:DNA binding"/>
    <property type="evidence" value="ECO:0007669"/>
    <property type="project" value="UniProtKB-KW"/>
</dbReference>
<dbReference type="InterPro" id="IPR051448">
    <property type="entry name" value="CdaR-like_regulators"/>
</dbReference>
<proteinExistence type="predicted"/>